<evidence type="ECO:0000313" key="3">
    <source>
        <dbReference type="EMBL" id="TXT13030.1"/>
    </source>
</evidence>
<proteinExistence type="predicted"/>
<dbReference type="Proteomes" id="UP000473826">
    <property type="component" value="Unassembled WGS sequence"/>
</dbReference>
<feature type="region of interest" description="Disordered" evidence="1">
    <location>
        <begin position="1"/>
        <end position="52"/>
    </location>
</feature>
<sequence>MGRDKKIANAMKRSEEHRKARRAKEQVKLKRRMELRKAEKGEGGEELKRERLAKNIPRTIDNTRVYDQTSYLTADPAALRAAEERAAEASRLVNAPPEEDEGMDEDEEDEEEPSAKGKGKAVEDGDEGDDEEGGDEVEEEEAEEAEAAEEQAAPIPTGPPRILITTSPGPSKPTYAFCDDLKSIFPGGEFFKRPKGRGFELGRVARWGAKRGFQAVVIVNEDHKAPNAITLINLPAGPTAYFKLSSVQLGSEIYVSRLMFCLTPELILNGFTTLLGNAVGRMFGTLFPPLPQFRGRQVVTLHNQRDFLFFRRHRYAFTSATSAKLQEIGPRFTLKLRWMRKGLPSVRAGDGRMPSGGDAGAEDEYAVEDDSETEAQEKMDEDEAAAEFATGKAAPKNVTPSGQAIPALDEEQEYEWKWKPKMEVSRRTFFL</sequence>
<dbReference type="EMBL" id="QKWK01000003">
    <property type="protein sequence ID" value="TXT13030.1"/>
    <property type="molecule type" value="Genomic_DNA"/>
</dbReference>
<keyword evidence="4" id="KW-1185">Reference proteome</keyword>
<feature type="compositionally biased region" description="Acidic residues" evidence="1">
    <location>
        <begin position="97"/>
        <end position="112"/>
    </location>
</feature>
<dbReference type="GO" id="GO:0030687">
    <property type="term" value="C:preribosome, large subunit precursor"/>
    <property type="evidence" value="ECO:0007669"/>
    <property type="project" value="TreeGrafter"/>
</dbReference>
<evidence type="ECO:0000313" key="4">
    <source>
        <dbReference type="Proteomes" id="UP000473826"/>
    </source>
</evidence>
<dbReference type="Pfam" id="PF04427">
    <property type="entry name" value="Brix"/>
    <property type="match status" value="1"/>
</dbReference>
<reference evidence="3 4" key="1">
    <citation type="journal article" date="2019" name="PLoS Genet.">
        <title>Convergent evolution of linked mating-type loci in basidiomycete fungi.</title>
        <authorList>
            <person name="Sun S."/>
            <person name="Coelho M.A."/>
            <person name="Heitman J."/>
            <person name="Nowrousian M."/>
        </authorList>
    </citation>
    <scope>NUCLEOTIDE SEQUENCE [LARGE SCALE GENOMIC DNA]</scope>
    <source>
        <strain evidence="3 4">CBS 4282</strain>
    </source>
</reference>
<dbReference type="PANTHER" id="PTHR22734:SF3">
    <property type="entry name" value="RIBOSOME PRODUCTION FACTOR 1"/>
    <property type="match status" value="1"/>
</dbReference>
<dbReference type="OrthoDB" id="264354at2759"/>
<feature type="compositionally biased region" description="Basic and acidic residues" evidence="1">
    <location>
        <begin position="35"/>
        <end position="52"/>
    </location>
</feature>
<dbReference type="SMART" id="SM00879">
    <property type="entry name" value="Brix"/>
    <property type="match status" value="1"/>
</dbReference>
<dbReference type="PANTHER" id="PTHR22734">
    <property type="entry name" value="U3 SMALL NUCLEOLAR RIBONUCLEOPROTEIN PROTEIN IMP4"/>
    <property type="match status" value="1"/>
</dbReference>
<dbReference type="GO" id="GO:0042134">
    <property type="term" value="F:rRNA primary transcript binding"/>
    <property type="evidence" value="ECO:0007669"/>
    <property type="project" value="InterPro"/>
</dbReference>
<feature type="compositionally biased region" description="Acidic residues" evidence="1">
    <location>
        <begin position="360"/>
        <end position="385"/>
    </location>
</feature>
<dbReference type="PROSITE" id="PS50833">
    <property type="entry name" value="BRIX"/>
    <property type="match status" value="1"/>
</dbReference>
<dbReference type="GO" id="GO:0005730">
    <property type="term" value="C:nucleolus"/>
    <property type="evidence" value="ECO:0007669"/>
    <property type="project" value="TreeGrafter"/>
</dbReference>
<dbReference type="GO" id="GO:0000470">
    <property type="term" value="P:maturation of LSU-rRNA"/>
    <property type="evidence" value="ECO:0007669"/>
    <property type="project" value="TreeGrafter"/>
</dbReference>
<dbReference type="SUPFAM" id="SSF52954">
    <property type="entry name" value="Class II aaRS ABD-related"/>
    <property type="match status" value="1"/>
</dbReference>
<evidence type="ECO:0000259" key="2">
    <source>
        <dbReference type="PROSITE" id="PS50833"/>
    </source>
</evidence>
<gene>
    <name evidence="3" type="ORF">VHUM_01431</name>
</gene>
<accession>A0A7D8Z2H4</accession>
<dbReference type="GO" id="GO:0000460">
    <property type="term" value="P:maturation of 5.8S rRNA"/>
    <property type="evidence" value="ECO:0007669"/>
    <property type="project" value="TreeGrafter"/>
</dbReference>
<dbReference type="InterPro" id="IPR007109">
    <property type="entry name" value="Brix"/>
</dbReference>
<dbReference type="InterPro" id="IPR044281">
    <property type="entry name" value="IMP4/RPF1"/>
</dbReference>
<feature type="domain" description="Brix" evidence="2">
    <location>
        <begin position="160"/>
        <end position="345"/>
    </location>
</feature>
<feature type="compositionally biased region" description="Acidic residues" evidence="1">
    <location>
        <begin position="124"/>
        <end position="149"/>
    </location>
</feature>
<feature type="region of interest" description="Disordered" evidence="1">
    <location>
        <begin position="77"/>
        <end position="168"/>
    </location>
</feature>
<organism evidence="3 4">
    <name type="scientific">Vanrija humicola</name>
    <name type="common">Yeast</name>
    <name type="synonym">Cryptococcus humicola</name>
    <dbReference type="NCBI Taxonomy" id="5417"/>
    <lineage>
        <taxon>Eukaryota</taxon>
        <taxon>Fungi</taxon>
        <taxon>Dikarya</taxon>
        <taxon>Basidiomycota</taxon>
        <taxon>Agaricomycotina</taxon>
        <taxon>Tremellomycetes</taxon>
        <taxon>Trichosporonales</taxon>
        <taxon>Trichosporonaceae</taxon>
        <taxon>Vanrija</taxon>
    </lineage>
</organism>
<comment type="caution">
    <text evidence="3">The sequence shown here is derived from an EMBL/GenBank/DDBJ whole genome shotgun (WGS) entry which is preliminary data.</text>
</comment>
<name>A0A7D8Z2H4_VANHU</name>
<protein>
    <recommendedName>
        <fullName evidence="2">Brix domain-containing protein</fullName>
    </recommendedName>
</protein>
<dbReference type="AlphaFoldDB" id="A0A7D8Z2H4"/>
<dbReference type="Gene3D" id="3.40.50.10480">
    <property type="entry name" value="Probable brix-domain ribosomal biogenesis protein"/>
    <property type="match status" value="1"/>
</dbReference>
<feature type="region of interest" description="Disordered" evidence="1">
    <location>
        <begin position="347"/>
        <end position="411"/>
    </location>
</feature>
<evidence type="ECO:0000256" key="1">
    <source>
        <dbReference type="SAM" id="MobiDB-lite"/>
    </source>
</evidence>
<feature type="compositionally biased region" description="Basic and acidic residues" evidence="1">
    <location>
        <begin position="1"/>
        <end position="28"/>
    </location>
</feature>